<gene>
    <name evidence="2" type="ORF">BLNAU_6313</name>
</gene>
<dbReference type="InterPro" id="IPR011050">
    <property type="entry name" value="Pectin_lyase_fold/virulence"/>
</dbReference>
<evidence type="ECO:0000313" key="2">
    <source>
        <dbReference type="EMBL" id="KAK2958810.1"/>
    </source>
</evidence>
<feature type="compositionally biased region" description="Basic and acidic residues" evidence="1">
    <location>
        <begin position="587"/>
        <end position="618"/>
    </location>
</feature>
<evidence type="ECO:0000256" key="1">
    <source>
        <dbReference type="SAM" id="MobiDB-lite"/>
    </source>
</evidence>
<feature type="region of interest" description="Disordered" evidence="1">
    <location>
        <begin position="557"/>
        <end position="653"/>
    </location>
</feature>
<protein>
    <recommendedName>
        <fullName evidence="4">Right handed beta helix domain-containing protein</fullName>
    </recommendedName>
</protein>
<evidence type="ECO:0008006" key="4">
    <source>
        <dbReference type="Google" id="ProtNLM"/>
    </source>
</evidence>
<evidence type="ECO:0000313" key="3">
    <source>
        <dbReference type="Proteomes" id="UP001281761"/>
    </source>
</evidence>
<feature type="compositionally biased region" description="Low complexity" evidence="1">
    <location>
        <begin position="621"/>
        <end position="636"/>
    </location>
</feature>
<dbReference type="SUPFAM" id="SSF51126">
    <property type="entry name" value="Pectin lyase-like"/>
    <property type="match status" value="1"/>
</dbReference>
<proteinExistence type="predicted"/>
<reference evidence="2 3" key="1">
    <citation type="journal article" date="2022" name="bioRxiv">
        <title>Genomics of Preaxostyla Flagellates Illuminates Evolutionary Transitions and the Path Towards Mitochondrial Loss.</title>
        <authorList>
            <person name="Novak L.V.F."/>
            <person name="Treitli S.C."/>
            <person name="Pyrih J."/>
            <person name="Halakuc P."/>
            <person name="Pipaliya S.V."/>
            <person name="Vacek V."/>
            <person name="Brzon O."/>
            <person name="Soukal P."/>
            <person name="Eme L."/>
            <person name="Dacks J.B."/>
            <person name="Karnkowska A."/>
            <person name="Elias M."/>
            <person name="Hampl V."/>
        </authorList>
    </citation>
    <scope>NUCLEOTIDE SEQUENCE [LARGE SCALE GENOMIC DNA]</scope>
    <source>
        <strain evidence="2">NAU3</strain>
        <tissue evidence="2">Gut</tissue>
    </source>
</reference>
<keyword evidence="3" id="KW-1185">Reference proteome</keyword>
<name>A0ABQ9Y4Y9_9EUKA</name>
<organism evidence="2 3">
    <name type="scientific">Blattamonas nauphoetae</name>
    <dbReference type="NCBI Taxonomy" id="2049346"/>
    <lineage>
        <taxon>Eukaryota</taxon>
        <taxon>Metamonada</taxon>
        <taxon>Preaxostyla</taxon>
        <taxon>Oxymonadida</taxon>
        <taxon>Blattamonas</taxon>
    </lineage>
</organism>
<feature type="compositionally biased region" description="Basic and acidic residues" evidence="1">
    <location>
        <begin position="563"/>
        <end position="573"/>
    </location>
</feature>
<dbReference type="Proteomes" id="UP001281761">
    <property type="component" value="Unassembled WGS sequence"/>
</dbReference>
<dbReference type="EMBL" id="JARBJD010000035">
    <property type="protein sequence ID" value="KAK2958810.1"/>
    <property type="molecule type" value="Genomic_DNA"/>
</dbReference>
<feature type="compositionally biased region" description="Basic residues" evidence="1">
    <location>
        <begin position="640"/>
        <end position="653"/>
    </location>
</feature>
<comment type="caution">
    <text evidence="2">The sequence shown here is derived from an EMBL/GenBank/DDBJ whole genome shotgun (WGS) entry which is preliminary data.</text>
</comment>
<sequence>MVVNITHSTTITSCSFVKCIAAADVGFGGGLRLDLTDSQATVDRCSFSKCESFRGGGMHCVQFKKLSVLAYNFTDCTSAHIAGALRAFIEPEIVNSEFIVQNSNVTNCSSQSGWGGAMSLTNLVAFSLASLLLTDCTAPAGNGGGIDLSHSNGATLTDVTFKNCSASAGSAGGLVMYNSNSTQKATTLLRVKCVGCSAKDDGGGVCLLIENAVSLVSCQFSDCSAGRRGGGLAVETSTTFSFAIDQATTFASCRSTSLFGDAISLRCPNVSTELNEHSFDRFKQPAGHFIPLADRRLAFGSEVDGVSQHLSYFWYPHSAGADVHVRVDSEDHAQSGRVELTFATIGESFKQLSVNGQKALMDSPLPLSTKVNMLALAVEMKTSSVDDVVTVVDTGQLSLEKGTLTLTSTVTLLGSLSVQGCSFTSFSSSVFGSVISATLTSNTITITSSSFSSCSSDLNGGALSIVFGTGSSSSSLKVDASFSGYSCGVNKLGSAVFVSGSNLENLIVPSQWKTTGLAQPANSTLLWGTDTQFIGKKFGSTSLLVYLVDHSAQVISVETSEEADGKAETKRTTGTDSAHLHIQRQTEQVHSEHMSPTEHDNRTYSDTETEERLSDHVYKGSTSHPTDSPSNSSTTDSRCKPQKRRSRRRCGSQ</sequence>
<accession>A0ABQ9Y4Y9</accession>